<keyword evidence="5 7" id="KW-1133">Transmembrane helix</keyword>
<feature type="transmembrane region" description="Helical" evidence="7">
    <location>
        <begin position="160"/>
        <end position="177"/>
    </location>
</feature>
<dbReference type="EMBL" id="VNJJ01000006">
    <property type="protein sequence ID" value="TVX99871.1"/>
    <property type="molecule type" value="Genomic_DNA"/>
</dbReference>
<dbReference type="Gene3D" id="1.10.3720.10">
    <property type="entry name" value="MetI-like"/>
    <property type="match status" value="1"/>
</dbReference>
<organism evidence="9 10">
    <name type="scientific">Cohnella terricola</name>
    <dbReference type="NCBI Taxonomy" id="1289167"/>
    <lineage>
        <taxon>Bacteria</taxon>
        <taxon>Bacillati</taxon>
        <taxon>Bacillota</taxon>
        <taxon>Bacilli</taxon>
        <taxon>Bacillales</taxon>
        <taxon>Paenibacillaceae</taxon>
        <taxon>Cohnella</taxon>
    </lineage>
</organism>
<comment type="similarity">
    <text evidence="7">Belongs to the binding-protein-dependent transport system permease family.</text>
</comment>
<gene>
    <name evidence="9" type="ORF">FPZ45_13115</name>
</gene>
<evidence type="ECO:0000259" key="8">
    <source>
        <dbReference type="PROSITE" id="PS50928"/>
    </source>
</evidence>
<keyword evidence="6 7" id="KW-0472">Membrane</keyword>
<dbReference type="CDD" id="cd06261">
    <property type="entry name" value="TM_PBP2"/>
    <property type="match status" value="1"/>
</dbReference>
<evidence type="ECO:0000313" key="9">
    <source>
        <dbReference type="EMBL" id="TVX99871.1"/>
    </source>
</evidence>
<evidence type="ECO:0000256" key="4">
    <source>
        <dbReference type="ARBA" id="ARBA00022692"/>
    </source>
</evidence>
<evidence type="ECO:0000256" key="1">
    <source>
        <dbReference type="ARBA" id="ARBA00004651"/>
    </source>
</evidence>
<evidence type="ECO:0000256" key="5">
    <source>
        <dbReference type="ARBA" id="ARBA00022989"/>
    </source>
</evidence>
<evidence type="ECO:0000256" key="3">
    <source>
        <dbReference type="ARBA" id="ARBA00022475"/>
    </source>
</evidence>
<dbReference type="PANTHER" id="PTHR43386:SF25">
    <property type="entry name" value="PEPTIDE ABC TRANSPORTER PERMEASE PROTEIN"/>
    <property type="match status" value="1"/>
</dbReference>
<comment type="caution">
    <text evidence="9">The sequence shown here is derived from an EMBL/GenBank/DDBJ whole genome shotgun (WGS) entry which is preliminary data.</text>
</comment>
<evidence type="ECO:0000256" key="6">
    <source>
        <dbReference type="ARBA" id="ARBA00023136"/>
    </source>
</evidence>
<proteinExistence type="inferred from homology"/>
<protein>
    <submittedName>
        <fullName evidence="9">ABC transporter permease</fullName>
    </submittedName>
</protein>
<feature type="transmembrane region" description="Helical" evidence="7">
    <location>
        <begin position="99"/>
        <end position="123"/>
    </location>
</feature>
<feature type="transmembrane region" description="Helical" evidence="7">
    <location>
        <begin position="216"/>
        <end position="241"/>
    </location>
</feature>
<dbReference type="RefSeq" id="WP_144702261.1">
    <property type="nucleotide sequence ID" value="NZ_VNJJ01000006.1"/>
</dbReference>
<feature type="transmembrane region" description="Helical" evidence="7">
    <location>
        <begin position="33"/>
        <end position="55"/>
    </location>
</feature>
<keyword evidence="3" id="KW-1003">Cell membrane</keyword>
<keyword evidence="2 7" id="KW-0813">Transport</keyword>
<dbReference type="PROSITE" id="PS50928">
    <property type="entry name" value="ABC_TM1"/>
    <property type="match status" value="1"/>
</dbReference>
<dbReference type="PANTHER" id="PTHR43386">
    <property type="entry name" value="OLIGOPEPTIDE TRANSPORT SYSTEM PERMEASE PROTEIN APPC"/>
    <property type="match status" value="1"/>
</dbReference>
<sequence>MRETVAARSALRKRKWELPALRSSEKRFLFSKAWIVIAIAIIAFMALCAIAPQWIAPYSPVEMFTDSIMQPPSVVHPFGTDYFGRDVFSVVVYGSRESLLIGLMSVVAGGIVGGTIGALSGYVGGLLDMVLMRAIEILMTIPGILLALTIAAAMGPSMTNIVIAVAAATIPGYARVMRGQTMSINGRSYITAARSIGVSRWGIFWRHVLPNSLSPLLVMATLGIGSSILAGSSLSFLGLGVLKEIPDWGALLSQGRGYLTVAWWICTFPGLAITLLVLAVNITGDWLRDYLDPKQKEG</sequence>
<keyword evidence="4 7" id="KW-0812">Transmembrane</keyword>
<keyword evidence="10" id="KW-1185">Reference proteome</keyword>
<comment type="subcellular location">
    <subcellularLocation>
        <location evidence="1 7">Cell membrane</location>
        <topology evidence="1 7">Multi-pass membrane protein</topology>
    </subcellularLocation>
</comment>
<dbReference type="Proteomes" id="UP000316330">
    <property type="component" value="Unassembled WGS sequence"/>
</dbReference>
<dbReference type="InterPro" id="IPR050366">
    <property type="entry name" value="BP-dependent_transpt_permease"/>
</dbReference>
<accession>A0A559JJ21</accession>
<feature type="transmembrane region" description="Helical" evidence="7">
    <location>
        <begin position="135"/>
        <end position="154"/>
    </location>
</feature>
<evidence type="ECO:0000256" key="7">
    <source>
        <dbReference type="RuleBase" id="RU363032"/>
    </source>
</evidence>
<dbReference type="SUPFAM" id="SSF161098">
    <property type="entry name" value="MetI-like"/>
    <property type="match status" value="1"/>
</dbReference>
<dbReference type="InterPro" id="IPR000515">
    <property type="entry name" value="MetI-like"/>
</dbReference>
<evidence type="ECO:0000313" key="10">
    <source>
        <dbReference type="Proteomes" id="UP000316330"/>
    </source>
</evidence>
<reference evidence="9 10" key="1">
    <citation type="submission" date="2019-07" db="EMBL/GenBank/DDBJ databases">
        <authorList>
            <person name="Kim J."/>
        </authorList>
    </citation>
    <scope>NUCLEOTIDE SEQUENCE [LARGE SCALE GENOMIC DNA]</scope>
    <source>
        <strain evidence="9 10">G13</strain>
    </source>
</reference>
<feature type="domain" description="ABC transmembrane type-1" evidence="8">
    <location>
        <begin position="95"/>
        <end position="284"/>
    </location>
</feature>
<dbReference type="AlphaFoldDB" id="A0A559JJ21"/>
<dbReference type="Pfam" id="PF00528">
    <property type="entry name" value="BPD_transp_1"/>
    <property type="match status" value="1"/>
</dbReference>
<dbReference type="OrthoDB" id="9797472at2"/>
<dbReference type="GO" id="GO:0005886">
    <property type="term" value="C:plasma membrane"/>
    <property type="evidence" value="ECO:0007669"/>
    <property type="project" value="UniProtKB-SubCell"/>
</dbReference>
<dbReference type="InterPro" id="IPR035906">
    <property type="entry name" value="MetI-like_sf"/>
</dbReference>
<dbReference type="GO" id="GO:0055085">
    <property type="term" value="P:transmembrane transport"/>
    <property type="evidence" value="ECO:0007669"/>
    <property type="project" value="InterPro"/>
</dbReference>
<name>A0A559JJ21_9BACL</name>
<evidence type="ECO:0000256" key="2">
    <source>
        <dbReference type="ARBA" id="ARBA00022448"/>
    </source>
</evidence>
<feature type="transmembrane region" description="Helical" evidence="7">
    <location>
        <begin position="261"/>
        <end position="284"/>
    </location>
</feature>